<keyword evidence="3" id="KW-1185">Reference proteome</keyword>
<comment type="caution">
    <text evidence="2">The sequence shown here is derived from an EMBL/GenBank/DDBJ whole genome shotgun (WGS) entry which is preliminary data.</text>
</comment>
<evidence type="ECO:0000256" key="1">
    <source>
        <dbReference type="SAM" id="MobiDB-lite"/>
    </source>
</evidence>
<feature type="region of interest" description="Disordered" evidence="1">
    <location>
        <begin position="169"/>
        <end position="200"/>
    </location>
</feature>
<dbReference type="EMBL" id="JAAAHW010000529">
    <property type="protein sequence ID" value="KAG0001441.1"/>
    <property type="molecule type" value="Genomic_DNA"/>
</dbReference>
<feature type="region of interest" description="Disordered" evidence="1">
    <location>
        <begin position="390"/>
        <end position="429"/>
    </location>
</feature>
<feature type="compositionally biased region" description="Low complexity" evidence="1">
    <location>
        <begin position="628"/>
        <end position="640"/>
    </location>
</feature>
<feature type="compositionally biased region" description="Low complexity" evidence="1">
    <location>
        <begin position="416"/>
        <end position="429"/>
    </location>
</feature>
<evidence type="ECO:0000313" key="2">
    <source>
        <dbReference type="EMBL" id="KAG0001441.1"/>
    </source>
</evidence>
<feature type="compositionally biased region" description="Basic and acidic residues" evidence="1">
    <location>
        <begin position="42"/>
        <end position="58"/>
    </location>
</feature>
<organism evidence="2 3">
    <name type="scientific">Modicella reniformis</name>
    <dbReference type="NCBI Taxonomy" id="1440133"/>
    <lineage>
        <taxon>Eukaryota</taxon>
        <taxon>Fungi</taxon>
        <taxon>Fungi incertae sedis</taxon>
        <taxon>Mucoromycota</taxon>
        <taxon>Mortierellomycotina</taxon>
        <taxon>Mortierellomycetes</taxon>
        <taxon>Mortierellales</taxon>
        <taxon>Mortierellaceae</taxon>
        <taxon>Modicella</taxon>
    </lineage>
</organism>
<name>A0A9P6SU10_9FUNG</name>
<protein>
    <submittedName>
        <fullName evidence="2">Uncharacterized protein</fullName>
    </submittedName>
</protein>
<sequence>MVDKAGTTATTVQGSARKDQKETELYTTTDSCMDATGSPAAHAREHNHNRHPHSDKLLSHTTGHIQTSCIAHGSNQGNRHHFAAAPRRDHKSKLAKHRKRRTEFVFGGEQERGDNEDKKDHEDEGEHYYQHQRQESQNKSHGPILCDEGHHLYHHDNVRHLHDLYPQPRQQQACQENQDSEHGPSSESIPNNNLSSREMDKGLPSTFAAVVDADSTQLTQPMQDLSIRKNAPGKLPQPRLPQSHHNSTQDHGDERKTQVSEQRHVRNHEQTQKGAPLNQTTSTSTTTLNISSAKPPSSSASGSSSHSATTSSQQPSVQLSRLLNPTPTASMPSITKITSQPVLTAISATHGKDDDHSSSTARSTAKEEEQRSVSIVSKFLTPYATGLRIRSRSHSTLQSSVAQGPPSRQRRHESELSNASSALSLSRANESGGGHYLISRFLPASPSKIQYSSPTPKAAPQSSTSVGVGSTLTIITAHPQRRRLPTSLRMTSTSFDYEMDQQRQGQGYEHDASADVPTTPRSIASSYSSAEGISSSSCSAWNTAESISRTQQKLMLQRASSQDDMDEEELVHRAKTLREMDRIQREYRCARLFADPILESLARCQARLEMEQQQQQTGEQSIMNPTKSYSASSLSISSMY</sequence>
<feature type="region of interest" description="Disordered" evidence="1">
    <location>
        <begin position="615"/>
        <end position="640"/>
    </location>
</feature>
<proteinExistence type="predicted"/>
<feature type="compositionally biased region" description="Polar residues" evidence="1">
    <location>
        <begin position="169"/>
        <end position="178"/>
    </location>
</feature>
<dbReference type="AlphaFoldDB" id="A0A9P6SU10"/>
<accession>A0A9P6SU10</accession>
<feature type="compositionally biased region" description="Polar residues" evidence="1">
    <location>
        <begin position="59"/>
        <end position="77"/>
    </location>
</feature>
<feature type="compositionally biased region" description="Low complexity" evidence="1">
    <location>
        <begin position="280"/>
        <end position="316"/>
    </location>
</feature>
<dbReference type="OrthoDB" id="5430106at2759"/>
<feature type="region of interest" description="Disordered" evidence="1">
    <location>
        <begin position="228"/>
        <end position="318"/>
    </location>
</feature>
<evidence type="ECO:0000313" key="3">
    <source>
        <dbReference type="Proteomes" id="UP000749646"/>
    </source>
</evidence>
<feature type="compositionally biased region" description="Basic and acidic residues" evidence="1">
    <location>
        <begin position="109"/>
        <end position="138"/>
    </location>
</feature>
<feature type="compositionally biased region" description="Polar residues" evidence="1">
    <location>
        <begin position="185"/>
        <end position="196"/>
    </location>
</feature>
<feature type="region of interest" description="Disordered" evidence="1">
    <location>
        <begin position="1"/>
        <end position="149"/>
    </location>
</feature>
<gene>
    <name evidence="2" type="ORF">BGZ65_003480</name>
</gene>
<feature type="compositionally biased region" description="Polar residues" evidence="1">
    <location>
        <begin position="617"/>
        <end position="627"/>
    </location>
</feature>
<reference evidence="2" key="1">
    <citation type="journal article" date="2020" name="Fungal Divers.">
        <title>Resolving the Mortierellaceae phylogeny through synthesis of multi-gene phylogenetics and phylogenomics.</title>
        <authorList>
            <person name="Vandepol N."/>
            <person name="Liber J."/>
            <person name="Desiro A."/>
            <person name="Na H."/>
            <person name="Kennedy M."/>
            <person name="Barry K."/>
            <person name="Grigoriev I.V."/>
            <person name="Miller A.N."/>
            <person name="O'Donnell K."/>
            <person name="Stajich J.E."/>
            <person name="Bonito G."/>
        </authorList>
    </citation>
    <scope>NUCLEOTIDE SEQUENCE</scope>
    <source>
        <strain evidence="2">MES-2147</strain>
    </source>
</reference>
<feature type="region of interest" description="Disordered" evidence="1">
    <location>
        <begin position="500"/>
        <end position="523"/>
    </location>
</feature>
<feature type="compositionally biased region" description="Basic residues" evidence="1">
    <location>
        <begin position="78"/>
        <end position="101"/>
    </location>
</feature>
<feature type="compositionally biased region" description="Basic and acidic residues" evidence="1">
    <location>
        <begin position="247"/>
        <end position="271"/>
    </location>
</feature>
<dbReference type="Proteomes" id="UP000749646">
    <property type="component" value="Unassembled WGS sequence"/>
</dbReference>
<feature type="region of interest" description="Disordered" evidence="1">
    <location>
        <begin position="348"/>
        <end position="373"/>
    </location>
</feature>